<keyword evidence="11" id="KW-0627">Porphyrin biosynthesis</keyword>
<dbReference type="EMBL" id="CAHS01000004">
    <property type="protein sequence ID" value="CCG85591.1"/>
    <property type="molecule type" value="Genomic_DNA"/>
</dbReference>
<comment type="function">
    <text evidence="1">Involved in a late step of protoheme IX synthesis.</text>
</comment>
<evidence type="ECO:0000256" key="12">
    <source>
        <dbReference type="PROSITE-ProRule" id="PRU00339"/>
    </source>
</evidence>
<dbReference type="SMART" id="SM00028">
    <property type="entry name" value="TPR"/>
    <property type="match status" value="1"/>
</dbReference>
<evidence type="ECO:0000256" key="5">
    <source>
        <dbReference type="ARBA" id="ARBA00022519"/>
    </source>
</evidence>
<gene>
    <name evidence="15" type="primary">hemY</name>
    <name evidence="15" type="ORF">EPIR_0226</name>
</gene>
<dbReference type="STRING" id="1161919.EPIR_0226"/>
<evidence type="ECO:0000259" key="14">
    <source>
        <dbReference type="Pfam" id="PF07219"/>
    </source>
</evidence>
<keyword evidence="16" id="KW-1185">Reference proteome</keyword>
<reference evidence="15 16" key="1">
    <citation type="journal article" date="2013" name="Syst. Appl. Microbiol.">
        <title>Phylogenetic position and virulence apparatus of the pear flower necrosis pathogen Erwinia piriflorinigrans CFBP 5888T as assessed by comparative genomics.</title>
        <authorList>
            <person name="Smits T.H."/>
            <person name="Rezzonico F."/>
            <person name="Lopez M.M."/>
            <person name="Blom J."/>
            <person name="Goesmann A."/>
            <person name="Frey J.E."/>
            <person name="Duffy B."/>
        </authorList>
    </citation>
    <scope>NUCLEOTIDE SEQUENCE [LARGE SCALE GENOMIC DNA]</scope>
    <source>
        <strain evidence="16">CFBP5888</strain>
    </source>
</reference>
<dbReference type="AlphaFoldDB" id="V5Z3U4"/>
<evidence type="ECO:0000256" key="6">
    <source>
        <dbReference type="ARBA" id="ARBA00022692"/>
    </source>
</evidence>
<dbReference type="NCBIfam" id="TIGR00540">
    <property type="entry name" value="TPR_hemY_coli"/>
    <property type="match status" value="1"/>
</dbReference>
<keyword evidence="8 12" id="KW-0802">TPR repeat</keyword>
<protein>
    <submittedName>
        <fullName evidence="15">Protein hemY</fullName>
    </submittedName>
</protein>
<comment type="caution">
    <text evidence="15">The sequence shown here is derived from an EMBL/GenBank/DDBJ whole genome shotgun (WGS) entry which is preliminary data.</text>
</comment>
<evidence type="ECO:0000256" key="3">
    <source>
        <dbReference type="ARBA" id="ARBA00004744"/>
    </source>
</evidence>
<dbReference type="Pfam" id="PF07219">
    <property type="entry name" value="HemY_N"/>
    <property type="match status" value="1"/>
</dbReference>
<dbReference type="UniPathway" id="UPA00252"/>
<evidence type="ECO:0000313" key="15">
    <source>
        <dbReference type="EMBL" id="CCG85591.1"/>
    </source>
</evidence>
<feature type="domain" description="HemY N-terminal" evidence="14">
    <location>
        <begin position="26"/>
        <end position="132"/>
    </location>
</feature>
<keyword evidence="6 13" id="KW-0812">Transmembrane</keyword>
<proteinExistence type="predicted"/>
<evidence type="ECO:0000256" key="11">
    <source>
        <dbReference type="ARBA" id="ARBA00023244"/>
    </source>
</evidence>
<comment type="subcellular location">
    <subcellularLocation>
        <location evidence="2">Cell inner membrane</location>
        <topology evidence="2">Multi-pass membrane protein</topology>
    </subcellularLocation>
</comment>
<evidence type="ECO:0000313" key="16">
    <source>
        <dbReference type="Proteomes" id="UP000018217"/>
    </source>
</evidence>
<evidence type="ECO:0000256" key="4">
    <source>
        <dbReference type="ARBA" id="ARBA00022475"/>
    </source>
</evidence>
<keyword evidence="4" id="KW-1003">Cell membrane</keyword>
<evidence type="ECO:0000256" key="13">
    <source>
        <dbReference type="SAM" id="Phobius"/>
    </source>
</evidence>
<dbReference type="Gene3D" id="1.25.40.10">
    <property type="entry name" value="Tetratricopeptide repeat domain"/>
    <property type="match status" value="2"/>
</dbReference>
<sequence length="396" mass="45192">MLKVLLLFLLLIAGVVVGPMIAGHQGYVLIQTDNWNIETSVTGLVIILLLSLVVILAIEWLLRRVFRTGARTRGWFTGRKRRRAHKQTNAALIKLAEGDYKQVEKLLSHHADHAEQPMVNYLLAAEAAQQRGDEKRANQHMERASELNDGDPLPVEITRVRIQLARNEDHAARHGIDRLLEIAPRHPEVLRLAEQAYIRTQAWGALLNILPAMEKIQLGDANHRIELQQQSWLGLMNQAMADQGSDGLKRWWQNQSRKTRHETALQVAMADHLIVCDDHDTAQKIVLEGLKRHYDERLVLLMPRLKTGNPEQLEKTLRQQIKQHGATPLLHSTLGQLLMKHGEWEQASEAFRAALQQRPDAFDYAWLADTLDRQHKTEEAATMRRDGLLLTLKNNP</sequence>
<dbReference type="Pfam" id="PF07719">
    <property type="entry name" value="TPR_2"/>
    <property type="match status" value="1"/>
</dbReference>
<dbReference type="RefSeq" id="WP_023653441.1">
    <property type="nucleotide sequence ID" value="NZ_CAHS01000004.1"/>
</dbReference>
<evidence type="ECO:0000256" key="2">
    <source>
        <dbReference type="ARBA" id="ARBA00004429"/>
    </source>
</evidence>
<dbReference type="InterPro" id="IPR011990">
    <property type="entry name" value="TPR-like_helical_dom_sf"/>
</dbReference>
<dbReference type="InterPro" id="IPR019734">
    <property type="entry name" value="TPR_rpt"/>
</dbReference>
<evidence type="ECO:0000256" key="8">
    <source>
        <dbReference type="ARBA" id="ARBA00022803"/>
    </source>
</evidence>
<organism evidence="15 16">
    <name type="scientific">Erwinia piriflorinigrans CFBP 5888</name>
    <dbReference type="NCBI Taxonomy" id="1161919"/>
    <lineage>
        <taxon>Bacteria</taxon>
        <taxon>Pseudomonadati</taxon>
        <taxon>Pseudomonadota</taxon>
        <taxon>Gammaproteobacteria</taxon>
        <taxon>Enterobacterales</taxon>
        <taxon>Erwiniaceae</taxon>
        <taxon>Erwinia</taxon>
    </lineage>
</organism>
<accession>V5Z3U4</accession>
<keyword evidence="9 13" id="KW-1133">Transmembrane helix</keyword>
<evidence type="ECO:0000256" key="10">
    <source>
        <dbReference type="ARBA" id="ARBA00023136"/>
    </source>
</evidence>
<comment type="pathway">
    <text evidence="3">Porphyrin-containing compound metabolism; protoheme biosynthesis.</text>
</comment>
<evidence type="ECO:0000256" key="9">
    <source>
        <dbReference type="ARBA" id="ARBA00022989"/>
    </source>
</evidence>
<evidence type="ECO:0000256" key="7">
    <source>
        <dbReference type="ARBA" id="ARBA00022737"/>
    </source>
</evidence>
<dbReference type="OrthoDB" id="7067577at2"/>
<dbReference type="InterPro" id="IPR013105">
    <property type="entry name" value="TPR_2"/>
</dbReference>
<dbReference type="SUPFAM" id="SSF48452">
    <property type="entry name" value="TPR-like"/>
    <property type="match status" value="1"/>
</dbReference>
<keyword evidence="5" id="KW-0997">Cell inner membrane</keyword>
<dbReference type="PROSITE" id="PS50005">
    <property type="entry name" value="TPR"/>
    <property type="match status" value="1"/>
</dbReference>
<feature type="repeat" description="TPR" evidence="12">
    <location>
        <begin position="328"/>
        <end position="361"/>
    </location>
</feature>
<keyword evidence="7" id="KW-0677">Repeat</keyword>
<feature type="transmembrane region" description="Helical" evidence="13">
    <location>
        <begin position="42"/>
        <end position="62"/>
    </location>
</feature>
<dbReference type="InterPro" id="IPR005254">
    <property type="entry name" value="Heme_biosyn_assoc_TPR_pro"/>
</dbReference>
<evidence type="ECO:0000256" key="1">
    <source>
        <dbReference type="ARBA" id="ARBA00002962"/>
    </source>
</evidence>
<dbReference type="GO" id="GO:0042168">
    <property type="term" value="P:heme metabolic process"/>
    <property type="evidence" value="ECO:0007669"/>
    <property type="project" value="InterPro"/>
</dbReference>
<dbReference type="GO" id="GO:0006779">
    <property type="term" value="P:porphyrin-containing compound biosynthetic process"/>
    <property type="evidence" value="ECO:0007669"/>
    <property type="project" value="UniProtKB-KW"/>
</dbReference>
<dbReference type="NCBIfam" id="NF008017">
    <property type="entry name" value="PRK10747.1"/>
    <property type="match status" value="1"/>
</dbReference>
<dbReference type="InterPro" id="IPR010817">
    <property type="entry name" value="HemY_N"/>
</dbReference>
<dbReference type="Proteomes" id="UP000018217">
    <property type="component" value="Unassembled WGS sequence"/>
</dbReference>
<dbReference type="GO" id="GO:0005886">
    <property type="term" value="C:plasma membrane"/>
    <property type="evidence" value="ECO:0007669"/>
    <property type="project" value="UniProtKB-SubCell"/>
</dbReference>
<name>V5Z3U4_9GAMM</name>
<keyword evidence="10 13" id="KW-0472">Membrane</keyword>